<dbReference type="AlphaFoldDB" id="A0A7I8VZU0"/>
<organism evidence="1 2">
    <name type="scientific">Dimorphilus gyrociliatus</name>
    <dbReference type="NCBI Taxonomy" id="2664684"/>
    <lineage>
        <taxon>Eukaryota</taxon>
        <taxon>Metazoa</taxon>
        <taxon>Spiralia</taxon>
        <taxon>Lophotrochozoa</taxon>
        <taxon>Annelida</taxon>
        <taxon>Polychaeta</taxon>
        <taxon>Polychaeta incertae sedis</taxon>
        <taxon>Dinophilidae</taxon>
        <taxon>Dimorphilus</taxon>
    </lineage>
</organism>
<comment type="caution">
    <text evidence="1">The sequence shown here is derived from an EMBL/GenBank/DDBJ whole genome shotgun (WGS) entry which is preliminary data.</text>
</comment>
<dbReference type="EMBL" id="CAJFCJ010000015">
    <property type="protein sequence ID" value="CAD5121761.1"/>
    <property type="molecule type" value="Genomic_DNA"/>
</dbReference>
<proteinExistence type="predicted"/>
<name>A0A7I8VZU0_9ANNE</name>
<evidence type="ECO:0000313" key="1">
    <source>
        <dbReference type="EMBL" id="CAD5121761.1"/>
    </source>
</evidence>
<evidence type="ECO:0000313" key="2">
    <source>
        <dbReference type="Proteomes" id="UP000549394"/>
    </source>
</evidence>
<protein>
    <submittedName>
        <fullName evidence="1">DgyrCDS10238</fullName>
    </submittedName>
</protein>
<keyword evidence="2" id="KW-1185">Reference proteome</keyword>
<sequence length="420" mass="49327">MLGLIRRKTCESDVSEFEKSIRKEALQRAALFMSKYLDVNGKLVNSLVSESVLNSVQARYLINKEKSLFDRANSLVQIILTVPERLNEFMHCLKDDEQGHIVQYIISISTPRTRRVNHEDFTYVEHNRNALQKTQTAFLSQIQDNQLYKSKVDSLYAILLRRCHKLEEFIRCIKVENESFAQSLSQVQNDTFNSATNFYLPENYELLVIKNKRTIIKNSKNLFYHLDVNRFLLNNILHKGLVSREDVEYILTRGLFYRAIELYKIMKKESSDLSGFIDCFNVDYQHHISTILLNNHCESKEESVETESYIQNLYEKRSGLRKVFYEITCLLNPSQELIQDLILLHVLNVYHKEEIQLKQKPKEKADVLLQILLRRCHQIESFISCLHKHKLANLAFRIMKSIKLSSTDRKLGILLEESEI</sequence>
<reference evidence="1 2" key="1">
    <citation type="submission" date="2020-08" db="EMBL/GenBank/DDBJ databases">
        <authorList>
            <person name="Hejnol A."/>
        </authorList>
    </citation>
    <scope>NUCLEOTIDE SEQUENCE [LARGE SCALE GENOMIC DNA]</scope>
</reference>
<dbReference type="InterPro" id="IPR011029">
    <property type="entry name" value="DEATH-like_dom_sf"/>
</dbReference>
<dbReference type="Gene3D" id="1.10.533.10">
    <property type="entry name" value="Death Domain, Fas"/>
    <property type="match status" value="3"/>
</dbReference>
<dbReference type="SUPFAM" id="SSF47986">
    <property type="entry name" value="DEATH domain"/>
    <property type="match status" value="2"/>
</dbReference>
<gene>
    <name evidence="1" type="ORF">DGYR_LOCUS9669</name>
</gene>
<dbReference type="Proteomes" id="UP000549394">
    <property type="component" value="Unassembled WGS sequence"/>
</dbReference>
<accession>A0A7I8VZU0</accession>